<gene>
    <name evidence="1" type="ORF">AGR7A_Cc60079</name>
</gene>
<sequence>MTFRRDADTALLNARFDLSPVCVKPQKYQFAAFPAPCPVTGIVRHRGCSHVARPSGSGHLRLSLVDRLGHRQICGLLYRTADLSLSALSAGGGVAVGDLPLFLHPVA</sequence>
<evidence type="ECO:0000313" key="2">
    <source>
        <dbReference type="Proteomes" id="UP000192140"/>
    </source>
</evidence>
<dbReference type="Proteomes" id="UP000192140">
    <property type="component" value="Unassembled WGS sequence"/>
</dbReference>
<keyword evidence="2" id="KW-1185">Reference proteome</keyword>
<proteinExistence type="predicted"/>
<dbReference type="EMBL" id="FCNP01000026">
    <property type="protein sequence ID" value="CVI57263.1"/>
    <property type="molecule type" value="Genomic_DNA"/>
</dbReference>
<evidence type="ECO:0000313" key="1">
    <source>
        <dbReference type="EMBL" id="CVI57263.1"/>
    </source>
</evidence>
<reference evidence="1" key="1">
    <citation type="submission" date="2016-01" db="EMBL/GenBank/DDBJ databases">
        <authorList>
            <person name="Regsiter A."/>
            <person name="william w."/>
        </authorList>
    </citation>
    <scope>NUCLEOTIDE SEQUENCE</scope>
    <source>
        <strain evidence="1">NCPPB 1641</strain>
    </source>
</reference>
<name>A0A1S7TRR0_9HYPH</name>
<comment type="caution">
    <text evidence="1">The sequence shown here is derived from an EMBL/GenBank/DDBJ whole genome shotgun (WGS) entry which is preliminary data.</text>
</comment>
<protein>
    <submittedName>
        <fullName evidence="1">Uncharacterized protein</fullName>
    </submittedName>
</protein>
<organism evidence="1 2">
    <name type="scientific">Agrobacterium deltaense NCPPB 1641</name>
    <dbReference type="NCBI Taxonomy" id="1183425"/>
    <lineage>
        <taxon>Bacteria</taxon>
        <taxon>Pseudomonadati</taxon>
        <taxon>Pseudomonadota</taxon>
        <taxon>Alphaproteobacteria</taxon>
        <taxon>Hyphomicrobiales</taxon>
        <taxon>Rhizobiaceae</taxon>
        <taxon>Rhizobium/Agrobacterium group</taxon>
        <taxon>Agrobacterium</taxon>
    </lineage>
</organism>
<dbReference type="AlphaFoldDB" id="A0A1S7TRR0"/>
<accession>A0A1S7TRR0</accession>